<accession>A0A8X8WLG8</accession>
<evidence type="ECO:0000313" key="3">
    <source>
        <dbReference type="Proteomes" id="UP000298416"/>
    </source>
</evidence>
<dbReference type="InterPro" id="IPR038595">
    <property type="entry name" value="LOR_sf"/>
</dbReference>
<name>A0A8X8WLG8_SALSN</name>
<evidence type="ECO:0000313" key="2">
    <source>
        <dbReference type="EMBL" id="KAG6397087.1"/>
    </source>
</evidence>
<keyword evidence="3" id="KW-1185">Reference proteome</keyword>
<sequence>MLMDAHGFPIFTISRPKKLRLVGNYWLIYEGEVGKESSNKPIFCVRKNMSIIKAKPSVLAYVYGGGVSGEGFKYTVEGSYARRSCKIMDESRRALSEIKKKVAMKRGASFGVEVFNLLVQPGFDSRFAMAIVLLLDQMFS</sequence>
<dbReference type="SUPFAM" id="SSF54518">
    <property type="entry name" value="Tubby C-terminal domain-like"/>
    <property type="match status" value="1"/>
</dbReference>
<evidence type="ECO:0000256" key="1">
    <source>
        <dbReference type="ARBA" id="ARBA00005437"/>
    </source>
</evidence>
<dbReference type="InterPro" id="IPR007612">
    <property type="entry name" value="LOR"/>
</dbReference>
<reference evidence="2" key="2">
    <citation type="submission" date="2020-08" db="EMBL/GenBank/DDBJ databases">
        <title>Plant Genome Project.</title>
        <authorList>
            <person name="Zhang R.-G."/>
        </authorList>
    </citation>
    <scope>NUCLEOTIDE SEQUENCE</scope>
    <source>
        <strain evidence="2">Huo1</strain>
        <tissue evidence="2">Leaf</tissue>
    </source>
</reference>
<dbReference type="PANTHER" id="PTHR31087:SF14">
    <property type="entry name" value="PROTEIN LURP-ONE-RELATED 17"/>
    <property type="match status" value="1"/>
</dbReference>
<organism evidence="2">
    <name type="scientific">Salvia splendens</name>
    <name type="common">Scarlet sage</name>
    <dbReference type="NCBI Taxonomy" id="180675"/>
    <lineage>
        <taxon>Eukaryota</taxon>
        <taxon>Viridiplantae</taxon>
        <taxon>Streptophyta</taxon>
        <taxon>Embryophyta</taxon>
        <taxon>Tracheophyta</taxon>
        <taxon>Spermatophyta</taxon>
        <taxon>Magnoliopsida</taxon>
        <taxon>eudicotyledons</taxon>
        <taxon>Gunneridae</taxon>
        <taxon>Pentapetalae</taxon>
        <taxon>asterids</taxon>
        <taxon>lamiids</taxon>
        <taxon>Lamiales</taxon>
        <taxon>Lamiaceae</taxon>
        <taxon>Nepetoideae</taxon>
        <taxon>Mentheae</taxon>
        <taxon>Salviinae</taxon>
        <taxon>Salvia</taxon>
        <taxon>Salvia subgen. Calosphace</taxon>
        <taxon>core Calosphace</taxon>
    </lineage>
</organism>
<reference evidence="2" key="1">
    <citation type="submission" date="2018-01" db="EMBL/GenBank/DDBJ databases">
        <authorList>
            <person name="Mao J.F."/>
        </authorList>
    </citation>
    <scope>NUCLEOTIDE SEQUENCE</scope>
    <source>
        <strain evidence="2">Huo1</strain>
        <tissue evidence="2">Leaf</tissue>
    </source>
</reference>
<dbReference type="EMBL" id="PNBA02000016">
    <property type="protein sequence ID" value="KAG6397087.1"/>
    <property type="molecule type" value="Genomic_DNA"/>
</dbReference>
<dbReference type="PANTHER" id="PTHR31087">
    <property type="match status" value="1"/>
</dbReference>
<dbReference type="Proteomes" id="UP000298416">
    <property type="component" value="Unassembled WGS sequence"/>
</dbReference>
<comment type="caution">
    <text evidence="2">The sequence shown here is derived from an EMBL/GenBank/DDBJ whole genome shotgun (WGS) entry which is preliminary data.</text>
</comment>
<dbReference type="Gene3D" id="2.40.160.200">
    <property type="entry name" value="LURP1-related"/>
    <property type="match status" value="1"/>
</dbReference>
<dbReference type="AlphaFoldDB" id="A0A8X8WLG8"/>
<dbReference type="Pfam" id="PF04525">
    <property type="entry name" value="LOR"/>
    <property type="match status" value="1"/>
</dbReference>
<comment type="similarity">
    <text evidence="1">Belongs to the LOR family.</text>
</comment>
<protein>
    <submittedName>
        <fullName evidence="2">Uncharacterized protein</fullName>
    </submittedName>
</protein>
<proteinExistence type="inferred from homology"/>
<gene>
    <name evidence="2" type="ORF">SASPL_143249</name>
</gene>
<dbReference type="InterPro" id="IPR025659">
    <property type="entry name" value="Tubby-like_C"/>
</dbReference>